<dbReference type="EMBL" id="FZNS01000006">
    <property type="protein sequence ID" value="SNR74795.1"/>
    <property type="molecule type" value="Genomic_DNA"/>
</dbReference>
<dbReference type="PANTHER" id="PTHR42734">
    <property type="entry name" value="METAL TRANSPORT SYSTEM ATP-BINDING PROTEIN TM_0124-RELATED"/>
    <property type="match status" value="1"/>
</dbReference>
<dbReference type="PANTHER" id="PTHR42734:SF5">
    <property type="entry name" value="IRON TRANSPORT SYSTEM ATP-BINDING PROTEIN HI_0361-RELATED"/>
    <property type="match status" value="1"/>
</dbReference>
<sequence length="263" mass="28877">MSSQQNTVDAGAHSREFSSAQASLAIDNLIAGYGQRVLLRNLCFTVPESAFVAIVGHNGSGKTTLFRALTGQLAYQGTAHVHGQDLRQVHRPAASGLLAHLPQRGNVGFSISVRELVVMGRFRHHRFLSSYSTQDYALADAALTQVGAVHLANRDFTQLSGGEQQLVWLAQLSLQDAALYLLDEPTQQLDVYYRRRVFDLLQAWVTQQHKTILCITHDLDNLPALRGYLLNLSAPTPTLLPLTAATVQEAKTYLESEDSLTVV</sequence>
<dbReference type="InterPro" id="IPR003439">
    <property type="entry name" value="ABC_transporter-like_ATP-bd"/>
</dbReference>
<comment type="similarity">
    <text evidence="1">Belongs to the ABC transporter superfamily.</text>
</comment>
<dbReference type="GO" id="GO:0016887">
    <property type="term" value="F:ATP hydrolysis activity"/>
    <property type="evidence" value="ECO:0007669"/>
    <property type="project" value="InterPro"/>
</dbReference>
<dbReference type="InterPro" id="IPR050153">
    <property type="entry name" value="Metal_Ion_Import_ABC"/>
</dbReference>
<evidence type="ECO:0000313" key="6">
    <source>
        <dbReference type="EMBL" id="SNR74795.1"/>
    </source>
</evidence>
<evidence type="ECO:0000313" key="7">
    <source>
        <dbReference type="Proteomes" id="UP000198310"/>
    </source>
</evidence>
<keyword evidence="2" id="KW-0813">Transport</keyword>
<evidence type="ECO:0000256" key="3">
    <source>
        <dbReference type="ARBA" id="ARBA00022741"/>
    </source>
</evidence>
<dbReference type="InterPro" id="IPR017871">
    <property type="entry name" value="ABC_transporter-like_CS"/>
</dbReference>
<dbReference type="GO" id="GO:0005524">
    <property type="term" value="F:ATP binding"/>
    <property type="evidence" value="ECO:0007669"/>
    <property type="project" value="UniProtKB-KW"/>
</dbReference>
<dbReference type="RefSeq" id="WP_245855367.1">
    <property type="nucleotide sequence ID" value="NZ_FZNS01000006.1"/>
</dbReference>
<evidence type="ECO:0000256" key="2">
    <source>
        <dbReference type="ARBA" id="ARBA00022448"/>
    </source>
</evidence>
<dbReference type="PROSITE" id="PS50893">
    <property type="entry name" value="ABC_TRANSPORTER_2"/>
    <property type="match status" value="1"/>
</dbReference>
<evidence type="ECO:0000259" key="5">
    <source>
        <dbReference type="PROSITE" id="PS50893"/>
    </source>
</evidence>
<reference evidence="7" key="1">
    <citation type="submission" date="2017-06" db="EMBL/GenBank/DDBJ databases">
        <authorList>
            <person name="Varghese N."/>
            <person name="Submissions S."/>
        </authorList>
    </citation>
    <scope>NUCLEOTIDE SEQUENCE [LARGE SCALE GENOMIC DNA]</scope>
    <source>
        <strain evidence="7">DSM 28041</strain>
    </source>
</reference>
<protein>
    <submittedName>
        <fullName evidence="6">Iron complex transport system ATP-binding protein</fullName>
    </submittedName>
</protein>
<gene>
    <name evidence="6" type="ORF">SAMN06269173_106106</name>
</gene>
<dbReference type="PROSITE" id="PS00211">
    <property type="entry name" value="ABC_TRANSPORTER_1"/>
    <property type="match status" value="1"/>
</dbReference>
<dbReference type="InterPro" id="IPR027417">
    <property type="entry name" value="P-loop_NTPase"/>
</dbReference>
<name>A0A238YUH3_9BACT</name>
<organism evidence="6 7">
    <name type="scientific">Hymenobacter mucosus</name>
    <dbReference type="NCBI Taxonomy" id="1411120"/>
    <lineage>
        <taxon>Bacteria</taxon>
        <taxon>Pseudomonadati</taxon>
        <taxon>Bacteroidota</taxon>
        <taxon>Cytophagia</taxon>
        <taxon>Cytophagales</taxon>
        <taxon>Hymenobacteraceae</taxon>
        <taxon>Hymenobacter</taxon>
    </lineage>
</organism>
<evidence type="ECO:0000256" key="4">
    <source>
        <dbReference type="ARBA" id="ARBA00022840"/>
    </source>
</evidence>
<dbReference type="SUPFAM" id="SSF52540">
    <property type="entry name" value="P-loop containing nucleoside triphosphate hydrolases"/>
    <property type="match status" value="1"/>
</dbReference>
<proteinExistence type="inferred from homology"/>
<accession>A0A238YUH3</accession>
<dbReference type="Pfam" id="PF00005">
    <property type="entry name" value="ABC_tran"/>
    <property type="match status" value="1"/>
</dbReference>
<feature type="domain" description="ABC transporter" evidence="5">
    <location>
        <begin position="24"/>
        <end position="259"/>
    </location>
</feature>
<keyword evidence="7" id="KW-1185">Reference proteome</keyword>
<keyword evidence="3" id="KW-0547">Nucleotide-binding</keyword>
<evidence type="ECO:0000256" key="1">
    <source>
        <dbReference type="ARBA" id="ARBA00005417"/>
    </source>
</evidence>
<keyword evidence="4 6" id="KW-0067">ATP-binding</keyword>
<dbReference type="InterPro" id="IPR003593">
    <property type="entry name" value="AAA+_ATPase"/>
</dbReference>
<dbReference type="Gene3D" id="3.40.50.300">
    <property type="entry name" value="P-loop containing nucleotide triphosphate hydrolases"/>
    <property type="match status" value="1"/>
</dbReference>
<dbReference type="AlphaFoldDB" id="A0A238YUH3"/>
<dbReference type="Proteomes" id="UP000198310">
    <property type="component" value="Unassembled WGS sequence"/>
</dbReference>
<dbReference type="SMART" id="SM00382">
    <property type="entry name" value="AAA"/>
    <property type="match status" value="1"/>
</dbReference>